<dbReference type="Proteomes" id="UP000886743">
    <property type="component" value="Unassembled WGS sequence"/>
</dbReference>
<dbReference type="PANTHER" id="PTHR47739">
    <property type="entry name" value="TRNA1(VAL) (ADENINE(37)-N6)-METHYLTRANSFERASE"/>
    <property type="match status" value="1"/>
</dbReference>
<dbReference type="InterPro" id="IPR007848">
    <property type="entry name" value="Small_mtfrase_dom"/>
</dbReference>
<dbReference type="InterPro" id="IPR050210">
    <property type="entry name" value="tRNA_Adenine-N(6)_MTase"/>
</dbReference>
<name>A0A9D1T0B4_9FIRM</name>
<dbReference type="AlphaFoldDB" id="A0A9D1T0B4"/>
<evidence type="ECO:0000259" key="1">
    <source>
        <dbReference type="Pfam" id="PF05175"/>
    </source>
</evidence>
<evidence type="ECO:0000313" key="2">
    <source>
        <dbReference type="EMBL" id="HIV03219.1"/>
    </source>
</evidence>
<reference evidence="2" key="2">
    <citation type="journal article" date="2021" name="PeerJ">
        <title>Extensive microbial diversity within the chicken gut microbiome revealed by metagenomics and culture.</title>
        <authorList>
            <person name="Gilroy R."/>
            <person name="Ravi A."/>
            <person name="Getino M."/>
            <person name="Pursley I."/>
            <person name="Horton D.L."/>
            <person name="Alikhan N.F."/>
            <person name="Baker D."/>
            <person name="Gharbi K."/>
            <person name="Hall N."/>
            <person name="Watson M."/>
            <person name="Adriaenssens E.M."/>
            <person name="Foster-Nyarko E."/>
            <person name="Jarju S."/>
            <person name="Secka A."/>
            <person name="Antonio M."/>
            <person name="Oren A."/>
            <person name="Chaudhuri R.R."/>
            <person name="La Ragione R."/>
            <person name="Hildebrand F."/>
            <person name="Pallen M.J."/>
        </authorList>
    </citation>
    <scope>NUCLEOTIDE SEQUENCE</scope>
    <source>
        <strain evidence="2">4920</strain>
    </source>
</reference>
<dbReference type="GO" id="GO:0008168">
    <property type="term" value="F:methyltransferase activity"/>
    <property type="evidence" value="ECO:0007669"/>
    <property type="project" value="InterPro"/>
</dbReference>
<dbReference type="EMBL" id="DVOF01000193">
    <property type="protein sequence ID" value="HIV03219.1"/>
    <property type="molecule type" value="Genomic_DNA"/>
</dbReference>
<dbReference type="Pfam" id="PF05175">
    <property type="entry name" value="MTS"/>
    <property type="match status" value="1"/>
</dbReference>
<sequence length="243" mass="26946">MAERIDDLQYKGLKLIQDTDGFCFGVDAVLLAHMAKSAPSERTVDLCSGNGIVALLLAGKTATPRITALEVQPRAAELARRSMALNGLEGRVDVVCADLKEADKLFSRGSFDVVTCNPPYMKDTCGLKNENEALRIARHEVLCTLEDVIKAAAYLLRPGGKLFLVHRPERLVDIFTAMREYRIEPKRMQMVHPSCGKRANIVLIEGSAQGGRELKLLPPLYVYDENGNYTKEIDAIYERGYGM</sequence>
<reference evidence="2" key="1">
    <citation type="submission" date="2020-10" db="EMBL/GenBank/DDBJ databases">
        <authorList>
            <person name="Gilroy R."/>
        </authorList>
    </citation>
    <scope>NUCLEOTIDE SEQUENCE</scope>
    <source>
        <strain evidence="2">4920</strain>
    </source>
</reference>
<feature type="domain" description="Methyltransferase small" evidence="1">
    <location>
        <begin position="28"/>
        <end position="167"/>
    </location>
</feature>
<proteinExistence type="predicted"/>
<protein>
    <submittedName>
        <fullName evidence="2">tRNA1(Val) (Adenine(37)-N6)-methyltransferase</fullName>
    </submittedName>
</protein>
<evidence type="ECO:0000313" key="3">
    <source>
        <dbReference type="Proteomes" id="UP000886743"/>
    </source>
</evidence>
<dbReference type="SUPFAM" id="SSF53335">
    <property type="entry name" value="S-adenosyl-L-methionine-dependent methyltransferases"/>
    <property type="match status" value="1"/>
</dbReference>
<dbReference type="PANTHER" id="PTHR47739:SF1">
    <property type="entry name" value="TRNA1(VAL) (ADENINE(37)-N6)-METHYLTRANSFERASE"/>
    <property type="match status" value="1"/>
</dbReference>
<accession>A0A9D1T0B4</accession>
<dbReference type="InterPro" id="IPR029063">
    <property type="entry name" value="SAM-dependent_MTases_sf"/>
</dbReference>
<comment type="caution">
    <text evidence="2">The sequence shown here is derived from an EMBL/GenBank/DDBJ whole genome shotgun (WGS) entry which is preliminary data.</text>
</comment>
<dbReference type="Gene3D" id="3.40.50.150">
    <property type="entry name" value="Vaccinia Virus protein VP39"/>
    <property type="match status" value="1"/>
</dbReference>
<dbReference type="CDD" id="cd02440">
    <property type="entry name" value="AdoMet_MTases"/>
    <property type="match status" value="1"/>
</dbReference>
<gene>
    <name evidence="2" type="ORF">IAC74_06550</name>
</gene>
<organism evidence="2 3">
    <name type="scientific">Candidatus Aphodoplasma excrementigallinarum</name>
    <dbReference type="NCBI Taxonomy" id="2840673"/>
    <lineage>
        <taxon>Bacteria</taxon>
        <taxon>Bacillati</taxon>
        <taxon>Bacillota</taxon>
        <taxon>Clostridia</taxon>
        <taxon>Eubacteriales</taxon>
        <taxon>Candidatus Aphodoplasma</taxon>
    </lineage>
</organism>